<dbReference type="Ensembl" id="ENSSSCT00030048585.1">
    <property type="protein sequence ID" value="ENSSSCP00030021961.1"/>
    <property type="gene ID" value="ENSSSCG00030035064.1"/>
</dbReference>
<dbReference type="Pfam" id="PF00535">
    <property type="entry name" value="Glycos_transf_2"/>
    <property type="match status" value="1"/>
</dbReference>
<dbReference type="AlphaFoldDB" id="A0A8D0WHP3"/>
<dbReference type="PANTHER" id="PTHR11675:SF8">
    <property type="entry name" value="POLYPEPTIDE N-ACETYLGALACTOSAMINYLTRANSFERASE 14"/>
    <property type="match status" value="1"/>
</dbReference>
<evidence type="ECO:0000256" key="1">
    <source>
        <dbReference type="ARBA" id="ARBA00023157"/>
    </source>
</evidence>
<evidence type="ECO:0000256" key="3">
    <source>
        <dbReference type="SAM" id="Phobius"/>
    </source>
</evidence>
<feature type="region of interest" description="Disordered" evidence="2">
    <location>
        <begin position="380"/>
        <end position="404"/>
    </location>
</feature>
<reference evidence="5" key="1">
    <citation type="submission" date="2025-08" db="UniProtKB">
        <authorList>
            <consortium name="Ensembl"/>
        </authorList>
    </citation>
    <scope>IDENTIFICATION</scope>
</reference>
<keyword evidence="1" id="KW-1015">Disulfide bond</keyword>
<protein>
    <recommendedName>
        <fullName evidence="4">Glycosyltransferase 2-like domain-containing protein</fullName>
    </recommendedName>
</protein>
<dbReference type="Gene3D" id="3.90.550.10">
    <property type="entry name" value="Spore Coat Polysaccharide Biosynthesis Protein SpsA, Chain A"/>
    <property type="match status" value="1"/>
</dbReference>
<dbReference type="FunFam" id="3.90.550.10:FF:000354">
    <property type="entry name" value="UDP-N-acetyl-alpha-D-galactosamine:polypeptide N-acetylgalactosaminyltransferase 14 (GalNAc-T14)"/>
    <property type="match status" value="1"/>
</dbReference>
<keyword evidence="3" id="KW-0472">Membrane</keyword>
<evidence type="ECO:0000259" key="4">
    <source>
        <dbReference type="Pfam" id="PF00535"/>
    </source>
</evidence>
<feature type="domain" description="Glycosyltransferase 2-like" evidence="4">
    <location>
        <begin position="114"/>
        <end position="292"/>
    </location>
</feature>
<name>A0A8D0WHP3_PIG</name>
<feature type="transmembrane region" description="Helical" evidence="3">
    <location>
        <begin position="7"/>
        <end position="26"/>
    </location>
</feature>
<proteinExistence type="predicted"/>
<evidence type="ECO:0000313" key="6">
    <source>
        <dbReference type="Proteomes" id="UP000694570"/>
    </source>
</evidence>
<dbReference type="Proteomes" id="UP000694570">
    <property type="component" value="Unplaced"/>
</dbReference>
<organism evidence="5 6">
    <name type="scientific">Sus scrofa</name>
    <name type="common">Pig</name>
    <dbReference type="NCBI Taxonomy" id="9823"/>
    <lineage>
        <taxon>Eukaryota</taxon>
        <taxon>Metazoa</taxon>
        <taxon>Chordata</taxon>
        <taxon>Craniata</taxon>
        <taxon>Vertebrata</taxon>
        <taxon>Euteleostomi</taxon>
        <taxon>Mammalia</taxon>
        <taxon>Eutheria</taxon>
        <taxon>Laurasiatheria</taxon>
        <taxon>Artiodactyla</taxon>
        <taxon>Suina</taxon>
        <taxon>Suidae</taxon>
        <taxon>Sus</taxon>
    </lineage>
</organism>
<dbReference type="SUPFAM" id="SSF53448">
    <property type="entry name" value="Nucleotide-diphospho-sugar transferases"/>
    <property type="match status" value="1"/>
</dbReference>
<dbReference type="InterPro" id="IPR001173">
    <property type="entry name" value="Glyco_trans_2-like"/>
</dbReference>
<evidence type="ECO:0000313" key="5">
    <source>
        <dbReference type="Ensembl" id="ENSSSCP00030021961.1"/>
    </source>
</evidence>
<dbReference type="PANTHER" id="PTHR11675">
    <property type="entry name" value="N-ACETYLGALACTOSAMINYLTRANSFERASE"/>
    <property type="match status" value="1"/>
</dbReference>
<keyword evidence="3" id="KW-1133">Transmembrane helix</keyword>
<keyword evidence="3" id="KW-0812">Transmembrane</keyword>
<accession>A0A8D0WHP3</accession>
<evidence type="ECO:0000256" key="2">
    <source>
        <dbReference type="SAM" id="MobiDB-lite"/>
    </source>
</evidence>
<sequence length="430" mass="49561">MRRLPRRLVLPIFGVLWITVLLFFWVTKKKLEVPTGPEVQTPKVSDTDWDDLWDQFDERRYLNAKKWRVGDDPYKLYAFNQRESERVASNRVVPDTRLFRCTLLVYCADLPPTSIIITFHNEARSTLLRTVRSILIRTPMNLIQEIILVDDFSNDPEDCKQLIKLPKVKCLRNNERQGLVRSRIRGADAAQGTTLTFLDSHCEVNRDWLQPLLHRVKEDYTRVVCPVIDIIHLDTFDYIESATELRGGFDWSLHFQWEQLTPEQKARRLDPTEPIRTPIIAGGLFVMDKSWFDYLGKYDTDMDIWGGENFGELLDWGRGSPCPWTTCAWDEGRELGGRSLLWGKATWGARGVVAGRAEVRRGFLHGTAWMLRTREASPDGLLGKGAAKSRKTKEEPSPGAGDRLELAGWNLGIWSWKEIGDKKEEEEKDG</sequence>
<dbReference type="InterPro" id="IPR029044">
    <property type="entry name" value="Nucleotide-diphossugar_trans"/>
</dbReference>